<keyword evidence="3" id="KW-1185">Reference proteome</keyword>
<feature type="region of interest" description="Disordered" evidence="1">
    <location>
        <begin position="1"/>
        <end position="33"/>
    </location>
</feature>
<feature type="compositionally biased region" description="Acidic residues" evidence="1">
    <location>
        <begin position="1"/>
        <end position="11"/>
    </location>
</feature>
<name>A0A194UT80_CYTMA</name>
<dbReference type="AlphaFoldDB" id="A0A194UT80"/>
<feature type="compositionally biased region" description="Basic and acidic residues" evidence="1">
    <location>
        <begin position="14"/>
        <end position="33"/>
    </location>
</feature>
<proteinExistence type="predicted"/>
<accession>A0A194UT80</accession>
<reference evidence="3" key="1">
    <citation type="submission" date="2014-12" db="EMBL/GenBank/DDBJ databases">
        <title>Genome Sequence of Valsa Canker Pathogens Uncovers a Specific Adaption of Colonization on Woody Bark.</title>
        <authorList>
            <person name="Yin Z."/>
            <person name="Liu H."/>
            <person name="Gao X."/>
            <person name="Li Z."/>
            <person name="Song N."/>
            <person name="Ke X."/>
            <person name="Dai Q."/>
            <person name="Wu Y."/>
            <person name="Sun Y."/>
            <person name="Xu J.-R."/>
            <person name="Kang Z.K."/>
            <person name="Wang L."/>
            <person name="Huang L."/>
        </authorList>
    </citation>
    <scope>NUCLEOTIDE SEQUENCE [LARGE SCALE GENOMIC DNA]</scope>
    <source>
        <strain evidence="3">SXYL134</strain>
    </source>
</reference>
<evidence type="ECO:0000256" key="1">
    <source>
        <dbReference type="SAM" id="MobiDB-lite"/>
    </source>
</evidence>
<protein>
    <submittedName>
        <fullName evidence="2">Uncharacterized protein</fullName>
    </submittedName>
</protein>
<dbReference type="EMBL" id="KN714676">
    <property type="protein sequence ID" value="KUI54826.1"/>
    <property type="molecule type" value="Genomic_DNA"/>
</dbReference>
<evidence type="ECO:0000313" key="3">
    <source>
        <dbReference type="Proteomes" id="UP000078576"/>
    </source>
</evidence>
<sequence length="75" mass="8369">MLITAETEEYVEGLSRDRKRDKDEESIEVDKQKKLQLTRANSLESPPPWALDMIGRWYSGRYGVGSVAAGRGGVA</sequence>
<evidence type="ECO:0000313" key="2">
    <source>
        <dbReference type="EMBL" id="KUI54826.1"/>
    </source>
</evidence>
<gene>
    <name evidence="2" type="ORF">VP1G_10646</name>
</gene>
<organism evidence="2 3">
    <name type="scientific">Cytospora mali</name>
    <name type="common">Apple Valsa canker fungus</name>
    <name type="synonym">Valsa mali</name>
    <dbReference type="NCBI Taxonomy" id="578113"/>
    <lineage>
        <taxon>Eukaryota</taxon>
        <taxon>Fungi</taxon>
        <taxon>Dikarya</taxon>
        <taxon>Ascomycota</taxon>
        <taxon>Pezizomycotina</taxon>
        <taxon>Sordariomycetes</taxon>
        <taxon>Sordariomycetidae</taxon>
        <taxon>Diaporthales</taxon>
        <taxon>Cytosporaceae</taxon>
        <taxon>Cytospora</taxon>
    </lineage>
</organism>
<dbReference type="Proteomes" id="UP000078576">
    <property type="component" value="Unassembled WGS sequence"/>
</dbReference>